<evidence type="ECO:0000313" key="2">
    <source>
        <dbReference type="EMBL" id="KAH9368514.1"/>
    </source>
</evidence>
<dbReference type="Pfam" id="PF20700">
    <property type="entry name" value="Mutator"/>
    <property type="match status" value="1"/>
</dbReference>
<dbReference type="VEuPathDB" id="VectorBase:HLOH_044620"/>
<accession>A0A9J6FZ99</accession>
<dbReference type="OrthoDB" id="6429968at2759"/>
<evidence type="ECO:0000259" key="1">
    <source>
        <dbReference type="Pfam" id="PF20700"/>
    </source>
</evidence>
<name>A0A9J6FZ99_HAELO</name>
<keyword evidence="3" id="KW-1185">Reference proteome</keyword>
<feature type="domain" description="Mutator-like transposase" evidence="1">
    <location>
        <begin position="16"/>
        <end position="130"/>
    </location>
</feature>
<evidence type="ECO:0000313" key="3">
    <source>
        <dbReference type="Proteomes" id="UP000821853"/>
    </source>
</evidence>
<sequence>MHSGASFDVNGASKTGYRLIGLALLRSFCHNVAVCKKCNKGEITLEEAIDRCSGLASSINVTCSECDAINVPETSRSTSGNIFEVNERFVYSLRTCGKGLASVRTMCAVLNLQPPPTKFASYNARLLDVSTTTVRNCMAKAAE</sequence>
<organism evidence="2 3">
    <name type="scientific">Haemaphysalis longicornis</name>
    <name type="common">Bush tick</name>
    <dbReference type="NCBI Taxonomy" id="44386"/>
    <lineage>
        <taxon>Eukaryota</taxon>
        <taxon>Metazoa</taxon>
        <taxon>Ecdysozoa</taxon>
        <taxon>Arthropoda</taxon>
        <taxon>Chelicerata</taxon>
        <taxon>Arachnida</taxon>
        <taxon>Acari</taxon>
        <taxon>Parasitiformes</taxon>
        <taxon>Ixodida</taxon>
        <taxon>Ixodoidea</taxon>
        <taxon>Ixodidae</taxon>
        <taxon>Haemaphysalinae</taxon>
        <taxon>Haemaphysalis</taxon>
    </lineage>
</organism>
<comment type="caution">
    <text evidence="2">The sequence shown here is derived from an EMBL/GenBank/DDBJ whole genome shotgun (WGS) entry which is preliminary data.</text>
</comment>
<gene>
    <name evidence="2" type="ORF">HPB48_007821</name>
</gene>
<dbReference type="Proteomes" id="UP000821853">
    <property type="component" value="Chromosome 2"/>
</dbReference>
<reference evidence="2 3" key="1">
    <citation type="journal article" date="2020" name="Cell">
        <title>Large-Scale Comparative Analyses of Tick Genomes Elucidate Their Genetic Diversity and Vector Capacities.</title>
        <authorList>
            <consortium name="Tick Genome and Microbiome Consortium (TIGMIC)"/>
            <person name="Jia N."/>
            <person name="Wang J."/>
            <person name="Shi W."/>
            <person name="Du L."/>
            <person name="Sun Y."/>
            <person name="Zhan W."/>
            <person name="Jiang J.F."/>
            <person name="Wang Q."/>
            <person name="Zhang B."/>
            <person name="Ji P."/>
            <person name="Bell-Sakyi L."/>
            <person name="Cui X.M."/>
            <person name="Yuan T.T."/>
            <person name="Jiang B.G."/>
            <person name="Yang W.F."/>
            <person name="Lam T.T."/>
            <person name="Chang Q.C."/>
            <person name="Ding S.J."/>
            <person name="Wang X.J."/>
            <person name="Zhu J.G."/>
            <person name="Ruan X.D."/>
            <person name="Zhao L."/>
            <person name="Wei J.T."/>
            <person name="Ye R.Z."/>
            <person name="Que T.C."/>
            <person name="Du C.H."/>
            <person name="Zhou Y.H."/>
            <person name="Cheng J.X."/>
            <person name="Dai P.F."/>
            <person name="Guo W.B."/>
            <person name="Han X.H."/>
            <person name="Huang E.J."/>
            <person name="Li L.F."/>
            <person name="Wei W."/>
            <person name="Gao Y.C."/>
            <person name="Liu J.Z."/>
            <person name="Shao H.Z."/>
            <person name="Wang X."/>
            <person name="Wang C.C."/>
            <person name="Yang T.C."/>
            <person name="Huo Q.B."/>
            <person name="Li W."/>
            <person name="Chen H.Y."/>
            <person name="Chen S.E."/>
            <person name="Zhou L.G."/>
            <person name="Ni X.B."/>
            <person name="Tian J.H."/>
            <person name="Sheng Y."/>
            <person name="Liu T."/>
            <person name="Pan Y.S."/>
            <person name="Xia L.Y."/>
            <person name="Li J."/>
            <person name="Zhao F."/>
            <person name="Cao W.C."/>
        </authorList>
    </citation>
    <scope>NUCLEOTIDE SEQUENCE [LARGE SCALE GENOMIC DNA]</scope>
    <source>
        <strain evidence="2">HaeL-2018</strain>
    </source>
</reference>
<dbReference type="EMBL" id="JABSTR010000004">
    <property type="protein sequence ID" value="KAH9368514.1"/>
    <property type="molecule type" value="Genomic_DNA"/>
</dbReference>
<proteinExistence type="predicted"/>
<dbReference type="InterPro" id="IPR049012">
    <property type="entry name" value="Mutator_transp_dom"/>
</dbReference>
<protein>
    <recommendedName>
        <fullName evidence="1">Mutator-like transposase domain-containing protein</fullName>
    </recommendedName>
</protein>
<dbReference type="AlphaFoldDB" id="A0A9J6FZ99"/>